<accession>A0A1F5DW26</accession>
<name>A0A1F5DW26_9BACT</name>
<evidence type="ECO:0000313" key="2">
    <source>
        <dbReference type="Proteomes" id="UP000176364"/>
    </source>
</evidence>
<organism evidence="1 2">
    <name type="scientific">Candidatus Beckwithbacteria bacterium RIFCSPLOWO2_02_FULL_47_23</name>
    <dbReference type="NCBI Taxonomy" id="1797463"/>
    <lineage>
        <taxon>Bacteria</taxon>
        <taxon>Candidatus Beckwithiibacteriota</taxon>
    </lineage>
</organism>
<comment type="caution">
    <text evidence="1">The sequence shown here is derived from an EMBL/GenBank/DDBJ whole genome shotgun (WGS) entry which is preliminary data.</text>
</comment>
<reference evidence="1 2" key="1">
    <citation type="journal article" date="2016" name="Nat. Commun.">
        <title>Thousands of microbial genomes shed light on interconnected biogeochemical processes in an aquifer system.</title>
        <authorList>
            <person name="Anantharaman K."/>
            <person name="Brown C.T."/>
            <person name="Hug L.A."/>
            <person name="Sharon I."/>
            <person name="Castelle C.J."/>
            <person name="Probst A.J."/>
            <person name="Thomas B.C."/>
            <person name="Singh A."/>
            <person name="Wilkins M.J."/>
            <person name="Karaoz U."/>
            <person name="Brodie E.L."/>
            <person name="Williams K.H."/>
            <person name="Hubbard S.S."/>
            <person name="Banfield J.F."/>
        </authorList>
    </citation>
    <scope>NUCLEOTIDE SEQUENCE [LARGE SCALE GENOMIC DNA]</scope>
</reference>
<protein>
    <recommendedName>
        <fullName evidence="3">CopG family transcriptional regulator</fullName>
    </recommendedName>
</protein>
<gene>
    <name evidence="1" type="ORF">A3I57_01965</name>
</gene>
<dbReference type="Proteomes" id="UP000176364">
    <property type="component" value="Unassembled WGS sequence"/>
</dbReference>
<dbReference type="AlphaFoldDB" id="A0A1F5DW26"/>
<dbReference type="EMBL" id="MEZQ01000038">
    <property type="protein sequence ID" value="OGD59284.1"/>
    <property type="molecule type" value="Genomic_DNA"/>
</dbReference>
<evidence type="ECO:0000313" key="1">
    <source>
        <dbReference type="EMBL" id="OGD59284.1"/>
    </source>
</evidence>
<sequence>MPKKFKQIPKFKTEAEERKFWQTHSSADYVDWSKAERVSFPNLQLTNKPVTVRLPLALIDRLKIKANQRDIPYQSLMKDILFRGLAAA</sequence>
<dbReference type="InterPro" id="IPR022148">
    <property type="entry name" value="CopG_antitoxin"/>
</dbReference>
<proteinExistence type="predicted"/>
<evidence type="ECO:0008006" key="3">
    <source>
        <dbReference type="Google" id="ProtNLM"/>
    </source>
</evidence>
<dbReference type="Pfam" id="PF12441">
    <property type="entry name" value="CopG_antitoxin"/>
    <property type="match status" value="1"/>
</dbReference>